<feature type="domain" description="CAAX prenyl protease 2/Lysostaphin resistance protein A-like" evidence="3">
    <location>
        <begin position="100"/>
        <end position="199"/>
    </location>
</feature>
<keyword evidence="2" id="KW-0472">Membrane</keyword>
<evidence type="ECO:0000259" key="3">
    <source>
        <dbReference type="Pfam" id="PF02517"/>
    </source>
</evidence>
<feature type="transmembrane region" description="Helical" evidence="2">
    <location>
        <begin position="186"/>
        <end position="206"/>
    </location>
</feature>
<sequence>MSKTYFKLVGLAIGLTMIISLFSVTSVILEMDTNGVILSQIAAFALSAICLLLYMEKQDSSLKQFGFRKGAVNNYLFGFILMIVVIQPAILGFDLSLPFATIFLIILQMILVGFVEESFFRGIFFYFLKGKHPKIYLLFSSTVFGFLHMVSGLNPNTAPILVALQVINALLLGGVFSLMYYSTGSLYLVIGFHAVFNILASLSKAGSLNQNIWAVSLLSVCYVVFLIIYPKYQLLGKTAS</sequence>
<dbReference type="EMBL" id="BJCC01000005">
    <property type="protein sequence ID" value="GCF92704.1"/>
    <property type="molecule type" value="Genomic_DNA"/>
</dbReference>
<dbReference type="OrthoDB" id="2311705at2"/>
<dbReference type="AlphaFoldDB" id="A0A4P5P8T8"/>
<evidence type="ECO:0000256" key="2">
    <source>
        <dbReference type="SAM" id="Phobius"/>
    </source>
</evidence>
<dbReference type="GO" id="GO:0080120">
    <property type="term" value="P:CAAX-box protein maturation"/>
    <property type="evidence" value="ECO:0007669"/>
    <property type="project" value="UniProtKB-ARBA"/>
</dbReference>
<protein>
    <recommendedName>
        <fullName evidence="3">CAAX prenyl protease 2/Lysostaphin resistance protein A-like domain-containing protein</fullName>
    </recommendedName>
</protein>
<proteinExistence type="inferred from homology"/>
<comment type="similarity">
    <text evidence="1">Belongs to the UPF0177 family.</text>
</comment>
<keyword evidence="2" id="KW-1133">Transmembrane helix</keyword>
<dbReference type="PANTHER" id="PTHR39430:SF1">
    <property type="entry name" value="PROTEASE"/>
    <property type="match status" value="1"/>
</dbReference>
<dbReference type="GO" id="GO:0004175">
    <property type="term" value="F:endopeptidase activity"/>
    <property type="evidence" value="ECO:0007669"/>
    <property type="project" value="UniProtKB-ARBA"/>
</dbReference>
<keyword evidence="5" id="KW-1185">Reference proteome</keyword>
<evidence type="ECO:0000313" key="4">
    <source>
        <dbReference type="EMBL" id="GCF92704.1"/>
    </source>
</evidence>
<dbReference type="Pfam" id="PF02517">
    <property type="entry name" value="Rce1-like"/>
    <property type="match status" value="1"/>
</dbReference>
<feature type="transmembrane region" description="Helical" evidence="2">
    <location>
        <begin position="160"/>
        <end position="179"/>
    </location>
</feature>
<dbReference type="PANTHER" id="PTHR39430">
    <property type="entry name" value="MEMBRANE-ASSOCIATED PROTEASE-RELATED"/>
    <property type="match status" value="1"/>
</dbReference>
<accession>A0A4P5P8T8</accession>
<feature type="transmembrane region" description="Helical" evidence="2">
    <location>
        <begin position="212"/>
        <end position="229"/>
    </location>
</feature>
<dbReference type="InterPro" id="IPR003675">
    <property type="entry name" value="Rce1/LyrA-like_dom"/>
</dbReference>
<feature type="transmembrane region" description="Helical" evidence="2">
    <location>
        <begin position="75"/>
        <end position="93"/>
    </location>
</feature>
<feature type="transmembrane region" description="Helical" evidence="2">
    <location>
        <begin position="35"/>
        <end position="54"/>
    </location>
</feature>
<comment type="caution">
    <text evidence="4">The sequence shown here is derived from an EMBL/GenBank/DDBJ whole genome shotgun (WGS) entry which is preliminary data.</text>
</comment>
<dbReference type="RefSeq" id="WP_146621204.1">
    <property type="nucleotide sequence ID" value="NZ_BJCC01000005.1"/>
</dbReference>
<reference evidence="5" key="1">
    <citation type="submission" date="2019-02" db="EMBL/GenBank/DDBJ databases">
        <title>Draft genome sequence of Enterococcus sp. Gos25-1.</title>
        <authorList>
            <person name="Tanaka N."/>
            <person name="Shiwa Y."/>
            <person name="Fujita N."/>
        </authorList>
    </citation>
    <scope>NUCLEOTIDE SEQUENCE [LARGE SCALE GENOMIC DNA]</scope>
    <source>
        <strain evidence="5">Gos25-1</strain>
    </source>
</reference>
<keyword evidence="2" id="KW-0812">Transmembrane</keyword>
<evidence type="ECO:0000313" key="5">
    <source>
        <dbReference type="Proteomes" id="UP000290567"/>
    </source>
</evidence>
<feature type="transmembrane region" description="Helical" evidence="2">
    <location>
        <begin position="9"/>
        <end position="29"/>
    </location>
</feature>
<feature type="transmembrane region" description="Helical" evidence="2">
    <location>
        <begin position="135"/>
        <end position="154"/>
    </location>
</feature>
<evidence type="ECO:0000256" key="1">
    <source>
        <dbReference type="ARBA" id="ARBA00009067"/>
    </source>
</evidence>
<feature type="transmembrane region" description="Helical" evidence="2">
    <location>
        <begin position="99"/>
        <end position="128"/>
    </location>
</feature>
<dbReference type="Proteomes" id="UP000290567">
    <property type="component" value="Unassembled WGS sequence"/>
</dbReference>
<organism evidence="4 5">
    <name type="scientific">Enterococcus florum</name>
    <dbReference type="NCBI Taxonomy" id="2480627"/>
    <lineage>
        <taxon>Bacteria</taxon>
        <taxon>Bacillati</taxon>
        <taxon>Bacillota</taxon>
        <taxon>Bacilli</taxon>
        <taxon>Lactobacillales</taxon>
        <taxon>Enterococcaceae</taxon>
        <taxon>Enterococcus</taxon>
    </lineage>
</organism>
<name>A0A4P5P8T8_9ENTE</name>
<gene>
    <name evidence="4" type="ORF">NRIC_05950</name>
</gene>